<dbReference type="InterPro" id="IPR036390">
    <property type="entry name" value="WH_DNA-bd_sf"/>
</dbReference>
<sequence length="260" mass="29363">MFIEERHEEILKIINEKGRISIGEIQQLFNISVDSARRDLRILEEKSLLKRTHGGAIPLMQVGVMPPRVRDMKNMEVYDNYAAIAKKGAEFVKENDIVYLTSASIGFILLKYLPRDIHYTLVVNSVTLAEELKYWDNVTVYIVGGKMRQHGTTSLVDSFATAFVKNMHFDISLISAGGVDAAFGLSNGTDETATFQRAVIENTRKNILLMPSQKIGFKAFIKVCDVNKFDTLITDWDALEDELIKIEETGVKTIVVEKEK</sequence>
<dbReference type="InterPro" id="IPR050313">
    <property type="entry name" value="Carb_Metab_HTH_regulators"/>
</dbReference>
<evidence type="ECO:0000313" key="5">
    <source>
        <dbReference type="Proteomes" id="UP000286268"/>
    </source>
</evidence>
<accession>A0A3R5QTL3</accession>
<name>A0A3R5QTL3_9CLOT</name>
<dbReference type="PRINTS" id="PR00037">
    <property type="entry name" value="HTHLACR"/>
</dbReference>
<dbReference type="KEGG" id="cmah:C1I91_11885"/>
<keyword evidence="2" id="KW-0804">Transcription</keyword>
<dbReference type="InterPro" id="IPR001034">
    <property type="entry name" value="DeoR_HTH"/>
</dbReference>
<dbReference type="OrthoDB" id="9797223at2"/>
<dbReference type="Pfam" id="PF00455">
    <property type="entry name" value="DeoRC"/>
    <property type="match status" value="1"/>
</dbReference>
<dbReference type="SMART" id="SM00420">
    <property type="entry name" value="HTH_DEOR"/>
    <property type="match status" value="1"/>
</dbReference>
<dbReference type="InterPro" id="IPR036388">
    <property type="entry name" value="WH-like_DNA-bd_sf"/>
</dbReference>
<reference evidence="4 5" key="1">
    <citation type="submission" date="2018-01" db="EMBL/GenBank/DDBJ databases">
        <title>Genome Sequencing and Assembly of Anaerobacter polyendosporus strain CT4.</title>
        <authorList>
            <person name="Tachaapaikoon C."/>
            <person name="Sutheeworapong S."/>
            <person name="Jenjaroenpun P."/>
            <person name="Wongsurawat T."/>
            <person name="Nookeaw I."/>
            <person name="Cheawchanlertfa P."/>
            <person name="Kosugi A."/>
            <person name="Cheevadhanarak S."/>
            <person name="Ratanakhanokchai K."/>
        </authorList>
    </citation>
    <scope>NUCLEOTIDE SEQUENCE [LARGE SCALE GENOMIC DNA]</scope>
    <source>
        <strain evidence="4 5">CT4</strain>
    </source>
</reference>
<dbReference type="GO" id="GO:0003700">
    <property type="term" value="F:DNA-binding transcription factor activity"/>
    <property type="evidence" value="ECO:0007669"/>
    <property type="project" value="InterPro"/>
</dbReference>
<dbReference type="EMBL" id="CP025746">
    <property type="protein sequence ID" value="QAA32283.1"/>
    <property type="molecule type" value="Genomic_DNA"/>
</dbReference>
<feature type="domain" description="HTH deoR-type" evidence="3">
    <location>
        <begin position="3"/>
        <end position="58"/>
    </location>
</feature>
<dbReference type="Pfam" id="PF08220">
    <property type="entry name" value="HTH_DeoR"/>
    <property type="match status" value="1"/>
</dbReference>
<dbReference type="PANTHER" id="PTHR30363">
    <property type="entry name" value="HTH-TYPE TRANSCRIPTIONAL REGULATOR SRLR-RELATED"/>
    <property type="match status" value="1"/>
</dbReference>
<dbReference type="PROSITE" id="PS51000">
    <property type="entry name" value="HTH_DEOR_2"/>
    <property type="match status" value="1"/>
</dbReference>
<evidence type="ECO:0000259" key="3">
    <source>
        <dbReference type="PROSITE" id="PS51000"/>
    </source>
</evidence>
<evidence type="ECO:0000256" key="2">
    <source>
        <dbReference type="ARBA" id="ARBA00023163"/>
    </source>
</evidence>
<dbReference type="Proteomes" id="UP000286268">
    <property type="component" value="Chromosome"/>
</dbReference>
<dbReference type="SUPFAM" id="SSF46785">
    <property type="entry name" value="Winged helix' DNA-binding domain"/>
    <property type="match status" value="1"/>
</dbReference>
<keyword evidence="5" id="KW-1185">Reference proteome</keyword>
<dbReference type="SUPFAM" id="SSF100950">
    <property type="entry name" value="NagB/RpiA/CoA transferase-like"/>
    <property type="match status" value="1"/>
</dbReference>
<organism evidence="4 5">
    <name type="scientific">Clostridium manihotivorum</name>
    <dbReference type="NCBI Taxonomy" id="2320868"/>
    <lineage>
        <taxon>Bacteria</taxon>
        <taxon>Bacillati</taxon>
        <taxon>Bacillota</taxon>
        <taxon>Clostridia</taxon>
        <taxon>Eubacteriales</taxon>
        <taxon>Clostridiaceae</taxon>
        <taxon>Clostridium</taxon>
    </lineage>
</organism>
<dbReference type="PANTHER" id="PTHR30363:SF51">
    <property type="entry name" value="HTH-TYPE TRANSCRIPTIONAL REPRESSOR GLCR"/>
    <property type="match status" value="1"/>
</dbReference>
<keyword evidence="1" id="KW-0805">Transcription regulation</keyword>
<dbReference type="AlphaFoldDB" id="A0A3R5QTL3"/>
<dbReference type="SMART" id="SM01134">
    <property type="entry name" value="DeoRC"/>
    <property type="match status" value="1"/>
</dbReference>
<proteinExistence type="predicted"/>
<evidence type="ECO:0000313" key="4">
    <source>
        <dbReference type="EMBL" id="QAA32283.1"/>
    </source>
</evidence>
<dbReference type="InterPro" id="IPR014036">
    <property type="entry name" value="DeoR-like_C"/>
</dbReference>
<gene>
    <name evidence="4" type="ORF">C1I91_11885</name>
</gene>
<evidence type="ECO:0000256" key="1">
    <source>
        <dbReference type="ARBA" id="ARBA00023015"/>
    </source>
</evidence>
<protein>
    <submittedName>
        <fullName evidence="4">DeoR/GlpR transcriptional regulator</fullName>
    </submittedName>
</protein>
<dbReference type="Gene3D" id="1.10.10.10">
    <property type="entry name" value="Winged helix-like DNA-binding domain superfamily/Winged helix DNA-binding domain"/>
    <property type="match status" value="1"/>
</dbReference>
<dbReference type="InterPro" id="IPR037171">
    <property type="entry name" value="NagB/RpiA_transferase-like"/>
</dbReference>
<dbReference type="RefSeq" id="WP_128213072.1">
    <property type="nucleotide sequence ID" value="NZ_CP025746.1"/>
</dbReference>